<proteinExistence type="predicted"/>
<evidence type="ECO:0000259" key="1">
    <source>
        <dbReference type="Pfam" id="PF17921"/>
    </source>
</evidence>
<accession>A0ABQ5EM84</accession>
<gene>
    <name evidence="3" type="ORF">Tco_0977814</name>
</gene>
<dbReference type="Proteomes" id="UP001151760">
    <property type="component" value="Unassembled WGS sequence"/>
</dbReference>
<dbReference type="PANTHER" id="PTHR45835:SF99">
    <property type="entry name" value="CHROMO DOMAIN-CONTAINING PROTEIN-RELATED"/>
    <property type="match status" value="1"/>
</dbReference>
<dbReference type="InterPro" id="IPR012337">
    <property type="entry name" value="RNaseH-like_sf"/>
</dbReference>
<dbReference type="Pfam" id="PF24626">
    <property type="entry name" value="SH3_Tf2-1"/>
    <property type="match status" value="1"/>
</dbReference>
<protein>
    <submittedName>
        <fullName evidence="3">Reverse transcriptase domain-containing protein</fullName>
    </submittedName>
</protein>
<dbReference type="EMBL" id="BQNB010016426">
    <property type="protein sequence ID" value="GJT51657.1"/>
    <property type="molecule type" value="Genomic_DNA"/>
</dbReference>
<evidence type="ECO:0000313" key="4">
    <source>
        <dbReference type="Proteomes" id="UP001151760"/>
    </source>
</evidence>
<keyword evidence="3" id="KW-0695">RNA-directed DNA polymerase</keyword>
<organism evidence="3 4">
    <name type="scientific">Tanacetum coccineum</name>
    <dbReference type="NCBI Taxonomy" id="301880"/>
    <lineage>
        <taxon>Eukaryota</taxon>
        <taxon>Viridiplantae</taxon>
        <taxon>Streptophyta</taxon>
        <taxon>Embryophyta</taxon>
        <taxon>Tracheophyta</taxon>
        <taxon>Spermatophyta</taxon>
        <taxon>Magnoliopsida</taxon>
        <taxon>eudicotyledons</taxon>
        <taxon>Gunneridae</taxon>
        <taxon>Pentapetalae</taxon>
        <taxon>asterids</taxon>
        <taxon>campanulids</taxon>
        <taxon>Asterales</taxon>
        <taxon>Asteraceae</taxon>
        <taxon>Asteroideae</taxon>
        <taxon>Anthemideae</taxon>
        <taxon>Anthemidinae</taxon>
        <taxon>Tanacetum</taxon>
    </lineage>
</organism>
<name>A0ABQ5EM84_9ASTR</name>
<dbReference type="Gene3D" id="3.30.420.10">
    <property type="entry name" value="Ribonuclease H-like superfamily/Ribonuclease H"/>
    <property type="match status" value="1"/>
</dbReference>
<keyword evidence="4" id="KW-1185">Reference proteome</keyword>
<feature type="domain" description="Tf2-1-like SH3-like" evidence="2">
    <location>
        <begin position="217"/>
        <end position="263"/>
    </location>
</feature>
<dbReference type="InterPro" id="IPR036397">
    <property type="entry name" value="RNaseH_sf"/>
</dbReference>
<keyword evidence="3" id="KW-0808">Transferase</keyword>
<dbReference type="PANTHER" id="PTHR45835">
    <property type="entry name" value="YALI0A06105P"/>
    <property type="match status" value="1"/>
</dbReference>
<dbReference type="GO" id="GO:0003964">
    <property type="term" value="F:RNA-directed DNA polymerase activity"/>
    <property type="evidence" value="ECO:0007669"/>
    <property type="project" value="UniProtKB-KW"/>
</dbReference>
<evidence type="ECO:0000313" key="3">
    <source>
        <dbReference type="EMBL" id="GJT51657.1"/>
    </source>
</evidence>
<feature type="domain" description="Integrase zinc-binding" evidence="1">
    <location>
        <begin position="30"/>
        <end position="83"/>
    </location>
</feature>
<reference evidence="3" key="2">
    <citation type="submission" date="2022-01" db="EMBL/GenBank/DDBJ databases">
        <authorList>
            <person name="Yamashiro T."/>
            <person name="Shiraishi A."/>
            <person name="Satake H."/>
            <person name="Nakayama K."/>
        </authorList>
    </citation>
    <scope>NUCLEOTIDE SEQUENCE</scope>
</reference>
<keyword evidence="3" id="KW-0548">Nucleotidyltransferase</keyword>
<dbReference type="InterPro" id="IPR056924">
    <property type="entry name" value="SH3_Tf2-1"/>
</dbReference>
<dbReference type="InterPro" id="IPR041588">
    <property type="entry name" value="Integrase_H2C2"/>
</dbReference>
<sequence>MLHSLDQQMKKKEDGGLYFMDRIWVPLVGSVRTLIMDEAHASRYSVHSATDKTYYDLRGMYWWPCMRKDIATYVSDCLTCSKTLQKSLGMQLDMSMAYHPQSDGQSEHTIQNFEDMLRACVIDFGGSWDTHLPLAEFSYNNNYHSSIRCAPFKALNGRRCRSPVLWVKIGESRLIGLKKVQETTNKVVLIKERLKAARDRQKSYADNRRKPLEFEVGDQVLLKVSPWKGVVHFGKNGKLALRHVGPFEIIERISPVAYRLRLP</sequence>
<evidence type="ECO:0000259" key="2">
    <source>
        <dbReference type="Pfam" id="PF24626"/>
    </source>
</evidence>
<comment type="caution">
    <text evidence="3">The sequence shown here is derived from an EMBL/GenBank/DDBJ whole genome shotgun (WGS) entry which is preliminary data.</text>
</comment>
<dbReference type="Pfam" id="PF17921">
    <property type="entry name" value="Integrase_H2C2"/>
    <property type="match status" value="1"/>
</dbReference>
<dbReference type="SUPFAM" id="SSF53098">
    <property type="entry name" value="Ribonuclease H-like"/>
    <property type="match status" value="1"/>
</dbReference>
<reference evidence="3" key="1">
    <citation type="journal article" date="2022" name="Int. J. Mol. Sci.">
        <title>Draft Genome of Tanacetum Coccineum: Genomic Comparison of Closely Related Tanacetum-Family Plants.</title>
        <authorList>
            <person name="Yamashiro T."/>
            <person name="Shiraishi A."/>
            <person name="Nakayama K."/>
            <person name="Satake H."/>
        </authorList>
    </citation>
    <scope>NUCLEOTIDE SEQUENCE</scope>
</reference>